<organism evidence="2 3">
    <name type="scientific">Iphiclides podalirius</name>
    <name type="common">scarce swallowtail</name>
    <dbReference type="NCBI Taxonomy" id="110791"/>
    <lineage>
        <taxon>Eukaryota</taxon>
        <taxon>Metazoa</taxon>
        <taxon>Ecdysozoa</taxon>
        <taxon>Arthropoda</taxon>
        <taxon>Hexapoda</taxon>
        <taxon>Insecta</taxon>
        <taxon>Pterygota</taxon>
        <taxon>Neoptera</taxon>
        <taxon>Endopterygota</taxon>
        <taxon>Lepidoptera</taxon>
        <taxon>Glossata</taxon>
        <taxon>Ditrysia</taxon>
        <taxon>Papilionoidea</taxon>
        <taxon>Papilionidae</taxon>
        <taxon>Papilioninae</taxon>
        <taxon>Iphiclides</taxon>
    </lineage>
</organism>
<name>A0ABN8IAU9_9NEOP</name>
<evidence type="ECO:0000313" key="2">
    <source>
        <dbReference type="EMBL" id="CAH2049645.1"/>
    </source>
</evidence>
<accession>A0ABN8IAU9</accession>
<protein>
    <submittedName>
        <fullName evidence="2">Uncharacterized protein</fullName>
    </submittedName>
</protein>
<keyword evidence="3" id="KW-1185">Reference proteome</keyword>
<feature type="non-terminal residue" evidence="2">
    <location>
        <position position="1"/>
    </location>
</feature>
<feature type="region of interest" description="Disordered" evidence="1">
    <location>
        <begin position="1"/>
        <end position="26"/>
    </location>
</feature>
<dbReference type="EMBL" id="OW152831">
    <property type="protein sequence ID" value="CAH2049645.1"/>
    <property type="molecule type" value="Genomic_DNA"/>
</dbReference>
<evidence type="ECO:0000313" key="3">
    <source>
        <dbReference type="Proteomes" id="UP000837857"/>
    </source>
</evidence>
<gene>
    <name evidence="2" type="ORF">IPOD504_LOCUS6979</name>
</gene>
<sequence>MMPNSARGVTGRPSNAPKVWVDPIGPSPPPLREEAYSLPALRPRSTWKTYPRTISGQCTVIGPRSVSWKIKET</sequence>
<evidence type="ECO:0000256" key="1">
    <source>
        <dbReference type="SAM" id="MobiDB-lite"/>
    </source>
</evidence>
<dbReference type="Proteomes" id="UP000837857">
    <property type="component" value="Chromosome 19"/>
</dbReference>
<proteinExistence type="predicted"/>
<reference evidence="2" key="1">
    <citation type="submission" date="2022-03" db="EMBL/GenBank/DDBJ databases">
        <authorList>
            <person name="Martin H S."/>
        </authorList>
    </citation>
    <scope>NUCLEOTIDE SEQUENCE</scope>
</reference>